<evidence type="ECO:0000313" key="2">
    <source>
        <dbReference type="Proteomes" id="UP000469670"/>
    </source>
</evidence>
<dbReference type="Proteomes" id="UP000469670">
    <property type="component" value="Unassembled WGS sequence"/>
</dbReference>
<accession>A0A7K3RTT7</accession>
<dbReference type="EMBL" id="JAAGMP010000488">
    <property type="protein sequence ID" value="NEC18587.1"/>
    <property type="molecule type" value="Genomic_DNA"/>
</dbReference>
<feature type="non-terminal residue" evidence="1">
    <location>
        <position position="1"/>
    </location>
</feature>
<feature type="non-terminal residue" evidence="1">
    <location>
        <position position="244"/>
    </location>
</feature>
<name>A0A7K3RTT7_9ACTN</name>
<sequence length="244" mass="26145">PLVLVPLTTAGEAGAPLGALVGTDREAPRLLAVAQPRDRDLRFAFLAELAEAVLPHIEAYADVVEPAERNETDPATGKKTKVEVELCTDAGQLIVPSRAGVEFVRLLGRSMRFRRTAEDDPDTPYPAPARVPLLGRWLTHYGERARVPGSSLLLAATDLLNRHWATGQSSLEDQHLGALLSWIDPPAGSSGAEAALRAELARDAEGQLLCPPAGPATDPDFDNRLLAPAIERYDRARTALASAE</sequence>
<proteinExistence type="predicted"/>
<dbReference type="AlphaFoldDB" id="A0A7K3RTT7"/>
<organism evidence="1 2">
    <name type="scientific">Streptomyces parvus</name>
    <dbReference type="NCBI Taxonomy" id="66428"/>
    <lineage>
        <taxon>Bacteria</taxon>
        <taxon>Bacillati</taxon>
        <taxon>Actinomycetota</taxon>
        <taxon>Actinomycetes</taxon>
        <taxon>Kitasatosporales</taxon>
        <taxon>Streptomycetaceae</taxon>
        <taxon>Streptomyces</taxon>
    </lineage>
</organism>
<gene>
    <name evidence="1" type="ORF">G3I50_09995</name>
</gene>
<reference evidence="1 2" key="1">
    <citation type="submission" date="2020-01" db="EMBL/GenBank/DDBJ databases">
        <title>Insect and environment-associated Actinomycetes.</title>
        <authorList>
            <person name="Currrie C."/>
            <person name="Chevrette M."/>
            <person name="Carlson C."/>
            <person name="Stubbendieck R."/>
            <person name="Wendt-Pienkowski E."/>
        </authorList>
    </citation>
    <scope>NUCLEOTIDE SEQUENCE [LARGE SCALE GENOMIC DNA]</scope>
    <source>
        <strain evidence="1 2">SID7590</strain>
    </source>
</reference>
<comment type="caution">
    <text evidence="1">The sequence shown here is derived from an EMBL/GenBank/DDBJ whole genome shotgun (WGS) entry which is preliminary data.</text>
</comment>
<evidence type="ECO:0000313" key="1">
    <source>
        <dbReference type="EMBL" id="NEC18587.1"/>
    </source>
</evidence>
<protein>
    <submittedName>
        <fullName evidence="1">Uncharacterized protein</fullName>
    </submittedName>
</protein>